<feature type="non-terminal residue" evidence="1">
    <location>
        <position position="1"/>
    </location>
</feature>
<dbReference type="AlphaFoldDB" id="A0A382T4G0"/>
<proteinExistence type="predicted"/>
<name>A0A382T4G0_9ZZZZ</name>
<accession>A0A382T4G0</accession>
<sequence>DFGNARAAYGPAACSNGTSEKAVFAGGHTGGGFLNTMGGFTISTPGNYSNEGTLTTNKYTCGSTSNGTDDRGLWMSGAKASGAGQLTPTIDYRTISSTGGASLFGNLDQDRIGTSALSNDTNDRGVMIGGTTNSFSTINVSKMQFVNITSTSGAYHFGQTQGCGWTKPNTFSNGTGERGVILGGYFPTEPQTMVGECEYITINTLGSSYAWGEIGYVNAYGNGGFSNSAG</sequence>
<organism evidence="1">
    <name type="scientific">marine metagenome</name>
    <dbReference type="NCBI Taxonomy" id="408172"/>
    <lineage>
        <taxon>unclassified sequences</taxon>
        <taxon>metagenomes</taxon>
        <taxon>ecological metagenomes</taxon>
    </lineage>
</organism>
<protein>
    <submittedName>
        <fullName evidence="1">Uncharacterized protein</fullName>
    </submittedName>
</protein>
<reference evidence="1" key="1">
    <citation type="submission" date="2018-05" db="EMBL/GenBank/DDBJ databases">
        <authorList>
            <person name="Lanie J.A."/>
            <person name="Ng W.-L."/>
            <person name="Kazmierczak K.M."/>
            <person name="Andrzejewski T.M."/>
            <person name="Davidsen T.M."/>
            <person name="Wayne K.J."/>
            <person name="Tettelin H."/>
            <person name="Glass J.I."/>
            <person name="Rusch D."/>
            <person name="Podicherti R."/>
            <person name="Tsui H.-C.T."/>
            <person name="Winkler M.E."/>
        </authorList>
    </citation>
    <scope>NUCLEOTIDE SEQUENCE</scope>
</reference>
<dbReference type="EMBL" id="UINC01133864">
    <property type="protein sequence ID" value="SVD17049.1"/>
    <property type="molecule type" value="Genomic_DNA"/>
</dbReference>
<gene>
    <name evidence="1" type="ORF">METZ01_LOCUS369903</name>
</gene>
<evidence type="ECO:0000313" key="1">
    <source>
        <dbReference type="EMBL" id="SVD17049.1"/>
    </source>
</evidence>